<dbReference type="InterPro" id="IPR001296">
    <property type="entry name" value="Glyco_trans_1"/>
</dbReference>
<keyword evidence="3" id="KW-0808">Transferase</keyword>
<evidence type="ECO:0000259" key="2">
    <source>
        <dbReference type="Pfam" id="PF13439"/>
    </source>
</evidence>
<dbReference type="RefSeq" id="WP_189418774.1">
    <property type="nucleotide sequence ID" value="NZ_BMYZ01000002.1"/>
</dbReference>
<proteinExistence type="predicted"/>
<comment type="caution">
    <text evidence="3">The sequence shown here is derived from an EMBL/GenBank/DDBJ whole genome shotgun (WGS) entry which is preliminary data.</text>
</comment>
<gene>
    <name evidence="3" type="ORF">GCM10011613_23140</name>
</gene>
<evidence type="ECO:0000313" key="4">
    <source>
        <dbReference type="Proteomes" id="UP000619761"/>
    </source>
</evidence>
<feature type="domain" description="Glycosyl transferase family 1" evidence="1">
    <location>
        <begin position="180"/>
        <end position="340"/>
    </location>
</feature>
<dbReference type="PANTHER" id="PTHR12526">
    <property type="entry name" value="GLYCOSYLTRANSFERASE"/>
    <property type="match status" value="1"/>
</dbReference>
<organism evidence="3 4">
    <name type="scientific">Cellvibrio zantedeschiae</name>
    <dbReference type="NCBI Taxonomy" id="1237077"/>
    <lineage>
        <taxon>Bacteria</taxon>
        <taxon>Pseudomonadati</taxon>
        <taxon>Pseudomonadota</taxon>
        <taxon>Gammaproteobacteria</taxon>
        <taxon>Cellvibrionales</taxon>
        <taxon>Cellvibrionaceae</taxon>
        <taxon>Cellvibrio</taxon>
    </lineage>
</organism>
<dbReference type="GO" id="GO:0016740">
    <property type="term" value="F:transferase activity"/>
    <property type="evidence" value="ECO:0007669"/>
    <property type="project" value="UniProtKB-KW"/>
</dbReference>
<dbReference type="EMBL" id="BMYZ01000002">
    <property type="protein sequence ID" value="GGY77920.1"/>
    <property type="molecule type" value="Genomic_DNA"/>
</dbReference>
<dbReference type="Pfam" id="PF00534">
    <property type="entry name" value="Glycos_transf_1"/>
    <property type="match status" value="1"/>
</dbReference>
<dbReference type="InterPro" id="IPR028098">
    <property type="entry name" value="Glyco_trans_4-like_N"/>
</dbReference>
<keyword evidence="4" id="KW-1185">Reference proteome</keyword>
<dbReference type="SUPFAM" id="SSF53756">
    <property type="entry name" value="UDP-Glycosyltransferase/glycogen phosphorylase"/>
    <property type="match status" value="1"/>
</dbReference>
<dbReference type="Pfam" id="PF13439">
    <property type="entry name" value="Glyco_transf_4"/>
    <property type="match status" value="1"/>
</dbReference>
<accession>A0ABQ3B7V4</accession>
<protein>
    <submittedName>
        <fullName evidence="3">Glycosyl transferase</fullName>
    </submittedName>
</protein>
<dbReference type="PANTHER" id="PTHR12526:SF630">
    <property type="entry name" value="GLYCOSYLTRANSFERASE"/>
    <property type="match status" value="1"/>
</dbReference>
<feature type="domain" description="Glycosyltransferase subfamily 4-like N-terminal" evidence="2">
    <location>
        <begin position="67"/>
        <end position="170"/>
    </location>
</feature>
<sequence length="376" mass="42117">MGSLKVIHFVTGGFSGSTSVAIELVKASLGNPQFESLLVLRRKKAKHDKKIQQLRDQEIPVECVTSWSSIATIFALVKICRQFKPDIIVCHGFSEHLWGRYAGLIAGVPHLIHVEHNSRERYTPWRLFQARWLARYTDKIVGCSEGVRQELLRLKFPAEKTITINNGINLLPYDPSTSIPLRERENGIVMAARFAKQKDHLTLIKAVALLREKNMFPPLYLAGAGSKKHIKRAKKLVKELQLKDQVKFLGFSKNVPELLAKNKVCVLATHYEGMPLSVCEGMASGCVVVGSDVVGVGELIQQSVDGLLATPNSPESLANSLHIALVNSYFTDQLAKNAQARAMQYFSLDRMVSNYENLFLSLIRQPEAVFRESLFY</sequence>
<dbReference type="Proteomes" id="UP000619761">
    <property type="component" value="Unassembled WGS sequence"/>
</dbReference>
<evidence type="ECO:0000313" key="3">
    <source>
        <dbReference type="EMBL" id="GGY77920.1"/>
    </source>
</evidence>
<name>A0ABQ3B7V4_9GAMM</name>
<dbReference type="Gene3D" id="3.40.50.2000">
    <property type="entry name" value="Glycogen Phosphorylase B"/>
    <property type="match status" value="2"/>
</dbReference>
<reference evidence="4" key="1">
    <citation type="journal article" date="2019" name="Int. J. Syst. Evol. Microbiol.">
        <title>The Global Catalogue of Microorganisms (GCM) 10K type strain sequencing project: providing services to taxonomists for standard genome sequencing and annotation.</title>
        <authorList>
            <consortium name="The Broad Institute Genomics Platform"/>
            <consortium name="The Broad Institute Genome Sequencing Center for Infectious Disease"/>
            <person name="Wu L."/>
            <person name="Ma J."/>
        </authorList>
    </citation>
    <scope>NUCLEOTIDE SEQUENCE [LARGE SCALE GENOMIC DNA]</scope>
    <source>
        <strain evidence="4">KCTC 32239</strain>
    </source>
</reference>
<evidence type="ECO:0000259" key="1">
    <source>
        <dbReference type="Pfam" id="PF00534"/>
    </source>
</evidence>